<dbReference type="Proteomes" id="UP000217881">
    <property type="component" value="Unassembled WGS sequence"/>
</dbReference>
<dbReference type="Proteomes" id="UP000094793">
    <property type="component" value="Chromosome"/>
</dbReference>
<dbReference type="KEGG" id="blin:BLSMQ_0990"/>
<dbReference type="InterPro" id="IPR008557">
    <property type="entry name" value="PhoX"/>
</dbReference>
<evidence type="ECO:0000256" key="1">
    <source>
        <dbReference type="SAM" id="MobiDB-lite"/>
    </source>
</evidence>
<dbReference type="PANTHER" id="PTHR35399">
    <property type="entry name" value="SLR8030 PROTEIN"/>
    <property type="match status" value="1"/>
</dbReference>
<dbReference type="PROSITE" id="PS51318">
    <property type="entry name" value="TAT"/>
    <property type="match status" value="1"/>
</dbReference>
<dbReference type="Proteomes" id="UP000234300">
    <property type="component" value="Unassembled WGS sequence"/>
</dbReference>
<evidence type="ECO:0000313" key="2">
    <source>
        <dbReference type="EMBL" id="AOP52702.1"/>
    </source>
</evidence>
<name>A0A1D7W151_BREAU</name>
<feature type="compositionally biased region" description="Gly residues" evidence="1">
    <location>
        <begin position="760"/>
        <end position="794"/>
    </location>
</feature>
<accession>A0A1D7W151</accession>
<dbReference type="EMBL" id="NRHA01000013">
    <property type="protein sequence ID" value="PCC53477.1"/>
    <property type="molecule type" value="Genomic_DNA"/>
</dbReference>
<reference evidence="9 10" key="4">
    <citation type="submission" date="2017-03" db="EMBL/GenBank/DDBJ databases">
        <authorList>
            <person name="Afonso C.L."/>
            <person name="Miller P.J."/>
            <person name="Scott M.A."/>
            <person name="Spackman E."/>
            <person name="Goraichik I."/>
            <person name="Dimitrov K.M."/>
            <person name="Suarez D.L."/>
            <person name="Swayne D.E."/>
        </authorList>
    </citation>
    <scope>NUCLEOTIDE SEQUENCE [LARGE SCALE GENOMIC DNA]</scope>
    <source>
        <strain evidence="4">6</strain>
        <strain evidence="10">6(3)</strain>
        <strain evidence="5">8</strain>
        <strain evidence="9">8(6)</strain>
    </source>
</reference>
<dbReference type="SUPFAM" id="SSF63829">
    <property type="entry name" value="Calcium-dependent phosphotriesterase"/>
    <property type="match status" value="1"/>
</dbReference>
<evidence type="ECO:0000313" key="9">
    <source>
        <dbReference type="Proteomes" id="UP000234300"/>
    </source>
</evidence>
<sequence length="846" mass="88439">MAPLRELLPMADHVRGKRSPVTCALKCDNACTKAICNTSSNSYFRDIVGTQLSRRAALGASAAGALAIAVTSAPSPTSRAAAAAAGTGGTLDFTAIEPVQHEVDEFIVPEGYSWHPVVRWGDRLFPDAPKFDPENQSVESQRRQFGYNNDYLAIQVDESGDGNRALLFSNQEYTNDAIMYPDSMDKATQRAISRDAHGLTVAELVRSDERSPWKVDVNGANNRRFLIDTEYAFTGPAAGSDLLRTKDYPGGDKAQGTLGNCSGGLTPWGTLVSGEENFNSYFKAQGTSAADKRYGLTSEASANGWEADVKRFDTNNPGYANEANRFGWIVEVDPRDPESTPLKHTSLGRLKHEGANITIADSGQAVAYMGDDEKFDYLYKFVSKGKYIEGDLSHNMTLLTEGDLFVAKFTGNSPKGEIDGSGEVPADGEFDGSGQWLPLIKDGKSQVSGMAIEEVLVNTRLAADKVGPTKMDRCEDVEPNPVNGKIYVACTNNSDRGVDGKAVADEANPRTENRDGHIVELTERGGDHTGTEFDWTLLLVCGDPKQGDTTYFSGFPADQVSPISCPDNVTFDSAGNLWISTDGAPDGIGYCDGLFKVTIEGEQRGRVEQFLSVPREGEVCGPLVHDSYNSAFVAVQHPGEDGEWSDQHSQFPDYVDATDVDKGVAALPRPTVVQVIKGSGEEPTDPPTEDPTDPPTEDPTDPPTEDPKDAGKDADAEGNEDGSSDGSDGGSSEGSKSGSQDGAKDAAAAAGAAGASDAGSNGGSGSGGSGGGGSGSGGSGSGANGGSGSGGGGELPRTGNDSTLPLLGGGAGLLAAGGAMATAAHMRKKKSVEGTEDDLPSESAEV</sequence>
<gene>
    <name evidence="4" type="ORF">BAURA63_01325</name>
    <name evidence="5" type="ORF">BAURA86_02846</name>
    <name evidence="2" type="ORF">BLSMQ_0990</name>
    <name evidence="3" type="ORF">CIK59_12265</name>
    <name evidence="6" type="ORF">EB834_03555</name>
</gene>
<feature type="compositionally biased region" description="Acidic residues" evidence="1">
    <location>
        <begin position="682"/>
        <end position="704"/>
    </location>
</feature>
<feature type="compositionally biased region" description="Acidic residues" evidence="1">
    <location>
        <begin position="834"/>
        <end position="846"/>
    </location>
</feature>
<dbReference type="EMBL" id="FXZI01000011">
    <property type="protein sequence ID" value="SMX99429.1"/>
    <property type="molecule type" value="Genomic_DNA"/>
</dbReference>
<evidence type="ECO:0000313" key="6">
    <source>
        <dbReference type="EMBL" id="TGD40280.1"/>
    </source>
</evidence>
<reference evidence="3 8" key="3">
    <citation type="journal article" date="2017" name="Elife">
        <title>Extensive horizontal gene transfer in cheese-associated bacteria.</title>
        <authorList>
            <person name="Bonham K.S."/>
            <person name="Wolfe B.E."/>
            <person name="Dutton R.J."/>
        </authorList>
    </citation>
    <scope>NUCLEOTIDE SEQUENCE [LARGE SCALE GENOMIC DNA]</scope>
    <source>
        <strain evidence="3 8">738_8</strain>
    </source>
</reference>
<evidence type="ECO:0000313" key="3">
    <source>
        <dbReference type="EMBL" id="PCC53477.1"/>
    </source>
</evidence>
<dbReference type="PATRIC" id="fig|1703.10.peg.1017"/>
<dbReference type="Proteomes" id="UP000297736">
    <property type="component" value="Unassembled WGS sequence"/>
</dbReference>
<accession>A0A2H1IKP4</accession>
<dbReference type="GeneID" id="60905366"/>
<dbReference type="Pfam" id="PF05787">
    <property type="entry name" value="PhoX"/>
    <property type="match status" value="1"/>
</dbReference>
<evidence type="ECO:0000313" key="4">
    <source>
        <dbReference type="EMBL" id="SMX75721.1"/>
    </source>
</evidence>
<feature type="compositionally biased region" description="Basic and acidic residues" evidence="1">
    <location>
        <begin position="705"/>
        <end position="715"/>
    </location>
</feature>
<dbReference type="RefSeq" id="WP_069599672.1">
    <property type="nucleotide sequence ID" value="NZ_CP017150.1"/>
</dbReference>
<evidence type="ECO:0000313" key="10">
    <source>
        <dbReference type="Proteomes" id="UP000234327"/>
    </source>
</evidence>
<evidence type="ECO:0000313" key="7">
    <source>
        <dbReference type="Proteomes" id="UP000094793"/>
    </source>
</evidence>
<reference evidence="6 11" key="5">
    <citation type="submission" date="2018-10" db="EMBL/GenBank/DDBJ databases">
        <title>Brevibacterium genomes from Austrain hard cheese rinds.</title>
        <authorList>
            <person name="Anast J.M."/>
            <person name="Dzieciol M."/>
            <person name="Schultz D.L."/>
            <person name="Mann E."/>
            <person name="Wagner M."/>
            <person name="Schmitz-Esser S."/>
        </authorList>
    </citation>
    <scope>NUCLEOTIDE SEQUENCE [LARGE SCALE GENOMIC DNA]</scope>
    <source>
        <strain evidence="6 11">L261</strain>
    </source>
</reference>
<protein>
    <submittedName>
        <fullName evidence="3">DUF839 domain-containing protein</fullName>
    </submittedName>
    <submittedName>
        <fullName evidence="2 6">Phosphatase</fullName>
    </submittedName>
</protein>
<proteinExistence type="predicted"/>
<feature type="region of interest" description="Disordered" evidence="1">
    <location>
        <begin position="675"/>
        <end position="846"/>
    </location>
</feature>
<reference evidence="2" key="1">
    <citation type="submission" date="2016-09" db="EMBL/GenBank/DDBJ databases">
        <title>Complete Genome Sequence of Brevibacterium aurantiacum SMQ-1335.</title>
        <authorList>
            <person name="de Melo A.G."/>
            <person name="Labrie S.J."/>
            <person name="Dumaresq J."/>
            <person name="Roberts R.J."/>
            <person name="Tremblay D.M."/>
            <person name="Moineau S."/>
        </authorList>
    </citation>
    <scope>NUCLEOTIDE SEQUENCE</scope>
    <source>
        <strain evidence="2">SMQ-1335</strain>
    </source>
</reference>
<dbReference type="Proteomes" id="UP000234327">
    <property type="component" value="Unassembled WGS sequence"/>
</dbReference>
<reference evidence="7" key="2">
    <citation type="submission" date="2016-09" db="EMBL/GenBank/DDBJ databases">
        <title>Complete Genome Sequence of Brevibacterium linens SMQ-1335.</title>
        <authorList>
            <person name="de Melo A.G."/>
            <person name="Labrie S.J."/>
            <person name="Dumaresq J."/>
            <person name="Roberts R.J."/>
            <person name="Tremblay D.M."/>
            <person name="Moineau S."/>
        </authorList>
    </citation>
    <scope>NUCLEOTIDE SEQUENCE [LARGE SCALE GENOMIC DNA]</scope>
    <source>
        <strain evidence="7">SMQ-1335</strain>
    </source>
</reference>
<accession>A0A2A3ZPK4</accession>
<dbReference type="AlphaFoldDB" id="A0A1D7W151"/>
<dbReference type="EMBL" id="FXYZ01000004">
    <property type="protein sequence ID" value="SMX75721.1"/>
    <property type="molecule type" value="Genomic_DNA"/>
</dbReference>
<dbReference type="EMBL" id="RHFF01000002">
    <property type="protein sequence ID" value="TGD40280.1"/>
    <property type="molecule type" value="Genomic_DNA"/>
</dbReference>
<dbReference type="InterPro" id="IPR006311">
    <property type="entry name" value="TAT_signal"/>
</dbReference>
<dbReference type="EMBL" id="CP017150">
    <property type="protein sequence ID" value="AOP52702.1"/>
    <property type="molecule type" value="Genomic_DNA"/>
</dbReference>
<dbReference type="PANTHER" id="PTHR35399:SF2">
    <property type="entry name" value="DUF839 DOMAIN-CONTAINING PROTEIN"/>
    <property type="match status" value="1"/>
</dbReference>
<organism evidence="2 7">
    <name type="scientific">Brevibacterium aurantiacum</name>
    <dbReference type="NCBI Taxonomy" id="273384"/>
    <lineage>
        <taxon>Bacteria</taxon>
        <taxon>Bacillati</taxon>
        <taxon>Actinomycetota</taxon>
        <taxon>Actinomycetes</taxon>
        <taxon>Micrococcales</taxon>
        <taxon>Brevibacteriaceae</taxon>
        <taxon>Brevibacterium</taxon>
    </lineage>
</organism>
<evidence type="ECO:0000313" key="11">
    <source>
        <dbReference type="Proteomes" id="UP000297736"/>
    </source>
</evidence>
<feature type="compositionally biased region" description="Low complexity" evidence="1">
    <location>
        <begin position="813"/>
        <end position="824"/>
    </location>
</feature>
<evidence type="ECO:0000313" key="8">
    <source>
        <dbReference type="Proteomes" id="UP000217881"/>
    </source>
</evidence>
<evidence type="ECO:0000313" key="5">
    <source>
        <dbReference type="EMBL" id="SMX99429.1"/>
    </source>
</evidence>
<feature type="compositionally biased region" description="Low complexity" evidence="1">
    <location>
        <begin position="733"/>
        <end position="759"/>
    </location>
</feature>
<dbReference type="OrthoDB" id="9801383at2"/>